<sequence>MGCDVVYLDSRLQRENASVRLGYTHRIGLRRLGGYTSPKAVPRLVQVRNHFMGILLLLSHTYPSKIYKFWGAKKSRSTAPNACSVHRLVGREKRKY</sequence>
<proteinExistence type="predicted"/>
<dbReference type="EMBL" id="CH476632">
    <property type="protein sequence ID" value="EDN93128.1"/>
    <property type="molecule type" value="Genomic_DNA"/>
</dbReference>
<dbReference type="KEGG" id="ssl:SS1G_08993"/>
<gene>
    <name evidence="1" type="ORF">SS1G_08993</name>
</gene>
<evidence type="ECO:0000313" key="2">
    <source>
        <dbReference type="Proteomes" id="UP000001312"/>
    </source>
</evidence>
<dbReference type="Proteomes" id="UP000001312">
    <property type="component" value="Unassembled WGS sequence"/>
</dbReference>
<name>A7EUI6_SCLS1</name>
<organism evidence="1 2">
    <name type="scientific">Sclerotinia sclerotiorum (strain ATCC 18683 / 1980 / Ss-1)</name>
    <name type="common">White mold</name>
    <name type="synonym">Whetzelinia sclerotiorum</name>
    <dbReference type="NCBI Taxonomy" id="665079"/>
    <lineage>
        <taxon>Eukaryota</taxon>
        <taxon>Fungi</taxon>
        <taxon>Dikarya</taxon>
        <taxon>Ascomycota</taxon>
        <taxon>Pezizomycotina</taxon>
        <taxon>Leotiomycetes</taxon>
        <taxon>Helotiales</taxon>
        <taxon>Sclerotiniaceae</taxon>
        <taxon>Sclerotinia</taxon>
    </lineage>
</organism>
<evidence type="ECO:0000313" key="1">
    <source>
        <dbReference type="EMBL" id="EDN93128.1"/>
    </source>
</evidence>
<keyword evidence="2" id="KW-1185">Reference proteome</keyword>
<dbReference type="RefSeq" id="XP_001590229.1">
    <property type="nucleotide sequence ID" value="XM_001590179.1"/>
</dbReference>
<accession>A7EUI6</accession>
<dbReference type="InParanoid" id="A7EUI6"/>
<protein>
    <submittedName>
        <fullName evidence="1">Uncharacterized protein</fullName>
    </submittedName>
</protein>
<reference evidence="2" key="1">
    <citation type="journal article" date="2011" name="PLoS Genet.">
        <title>Genomic analysis of the necrotrophic fungal pathogens Sclerotinia sclerotiorum and Botrytis cinerea.</title>
        <authorList>
            <person name="Amselem J."/>
            <person name="Cuomo C.A."/>
            <person name="van Kan J.A."/>
            <person name="Viaud M."/>
            <person name="Benito E.P."/>
            <person name="Couloux A."/>
            <person name="Coutinho P.M."/>
            <person name="de Vries R.P."/>
            <person name="Dyer P.S."/>
            <person name="Fillinger S."/>
            <person name="Fournier E."/>
            <person name="Gout L."/>
            <person name="Hahn M."/>
            <person name="Kohn L."/>
            <person name="Lapalu N."/>
            <person name="Plummer K.M."/>
            <person name="Pradier J.M."/>
            <person name="Quevillon E."/>
            <person name="Sharon A."/>
            <person name="Simon A."/>
            <person name="ten Have A."/>
            <person name="Tudzynski B."/>
            <person name="Tudzynski P."/>
            <person name="Wincker P."/>
            <person name="Andrew M."/>
            <person name="Anthouard V."/>
            <person name="Beever R.E."/>
            <person name="Beffa R."/>
            <person name="Benoit I."/>
            <person name="Bouzid O."/>
            <person name="Brault B."/>
            <person name="Chen Z."/>
            <person name="Choquer M."/>
            <person name="Collemare J."/>
            <person name="Cotton P."/>
            <person name="Danchin E.G."/>
            <person name="Da Silva C."/>
            <person name="Gautier A."/>
            <person name="Giraud C."/>
            <person name="Giraud T."/>
            <person name="Gonzalez C."/>
            <person name="Grossetete S."/>
            <person name="Guldener U."/>
            <person name="Henrissat B."/>
            <person name="Howlett B.J."/>
            <person name="Kodira C."/>
            <person name="Kretschmer M."/>
            <person name="Lappartient A."/>
            <person name="Leroch M."/>
            <person name="Levis C."/>
            <person name="Mauceli E."/>
            <person name="Neuveglise C."/>
            <person name="Oeser B."/>
            <person name="Pearson M."/>
            <person name="Poulain J."/>
            <person name="Poussereau N."/>
            <person name="Quesneville H."/>
            <person name="Rascle C."/>
            <person name="Schumacher J."/>
            <person name="Segurens B."/>
            <person name="Sexton A."/>
            <person name="Silva E."/>
            <person name="Sirven C."/>
            <person name="Soanes D.M."/>
            <person name="Talbot N.J."/>
            <person name="Templeton M."/>
            <person name="Yandava C."/>
            <person name="Yarden O."/>
            <person name="Zeng Q."/>
            <person name="Rollins J.A."/>
            <person name="Lebrun M.H."/>
            <person name="Dickman M."/>
        </authorList>
    </citation>
    <scope>NUCLEOTIDE SEQUENCE [LARGE SCALE GENOMIC DNA]</scope>
    <source>
        <strain evidence="2">ATCC 18683 / 1980 / Ss-1</strain>
    </source>
</reference>
<dbReference type="GeneID" id="5486323"/>
<dbReference type="AlphaFoldDB" id="A7EUI6"/>